<evidence type="ECO:0000313" key="2">
    <source>
        <dbReference type="EMBL" id="MVT41372.1"/>
    </source>
</evidence>
<keyword evidence="1" id="KW-0472">Membrane</keyword>
<dbReference type="Proteomes" id="UP000468388">
    <property type="component" value="Unassembled WGS sequence"/>
</dbReference>
<proteinExistence type="predicted"/>
<gene>
    <name evidence="2" type="ORF">GO495_12320</name>
</gene>
<organism evidence="2 3">
    <name type="scientific">Chitinophaga oryziterrae</name>
    <dbReference type="NCBI Taxonomy" id="1031224"/>
    <lineage>
        <taxon>Bacteria</taxon>
        <taxon>Pseudomonadati</taxon>
        <taxon>Bacteroidota</taxon>
        <taxon>Chitinophagia</taxon>
        <taxon>Chitinophagales</taxon>
        <taxon>Chitinophagaceae</taxon>
        <taxon>Chitinophaga</taxon>
    </lineage>
</organism>
<dbReference type="AlphaFoldDB" id="A0A6N8JB74"/>
<sequence length="724" mass="82215">MKETTTPIRRWPKWLVLMCCSIGIFFILIIANIIVNNIVQNKVREKLRQLSPLAKVSFSSIRSNLFSSSISFNNLKIDYTPDSNHHQHSLYFSTAELNGINLFKVIFHQTLSVNNLKLRNGVIKLDEFLLNEKDTAQKNKFPPIPFRHISISHFELTAINIWMHSDQKKQLSLKGSITIDEIGINDLNKPFTSNNLHFGAFESSLSEINYAIPETYHTLQIKNLTIDSKKGIVQIDSLKTIPLFSKHTFFRKSKNQPILVESTISNITMLKMNVMKLFDGKFIAEKMILNQTDLNIRGEANESKRPSAYLKEIPLEIQIDTFRVNHSSIAYEGPDISIPMPIKDISINHLEIVKTDLSLHSDKINQLKLNGDIVIDKIKMTKTDGPRFSGVTCALHDINSSIPGAYQNIQIKKLIIDSKKEILQIAFLKITPQYDKFELGHKTGHQTDVVEATIPGIEIVKLDVLKLFEKQLIAEKILIKESNIYVFRDRRLPRLLEHQPLPVALLKSLPLGIRVKNVHVNHSTITYEEFPKDGLLTGTLKIEKFQLSISPLINHPVQSDSDHMNMNVEGSLMGSGTLNVSIYLPLNPKTDYYINGVVRDLDITRLNSPAENLGKFHIESGVLNNLAFRFSLNEEKANGTIVGEYHNLVVDKLKGNVKKTAWFPSFMLKHLIIPKNKDKSLDVSKRTGSIDYKCDSTRLFSFNLLKSLIYGIDASFTLGFLLPK</sequence>
<comment type="caution">
    <text evidence="2">The sequence shown here is derived from an EMBL/GenBank/DDBJ whole genome shotgun (WGS) entry which is preliminary data.</text>
</comment>
<dbReference type="EMBL" id="WRXO01000003">
    <property type="protein sequence ID" value="MVT41372.1"/>
    <property type="molecule type" value="Genomic_DNA"/>
</dbReference>
<reference evidence="2 3" key="1">
    <citation type="submission" date="2019-12" db="EMBL/GenBank/DDBJ databases">
        <title>The draft genomic sequence of strain Chitinophaga oryziterrae JCM 16595.</title>
        <authorList>
            <person name="Zhang X."/>
        </authorList>
    </citation>
    <scope>NUCLEOTIDE SEQUENCE [LARGE SCALE GENOMIC DNA]</scope>
    <source>
        <strain evidence="2 3">JCM 16595</strain>
    </source>
</reference>
<dbReference type="RefSeq" id="WP_157300001.1">
    <property type="nucleotide sequence ID" value="NZ_BAAAZB010000025.1"/>
</dbReference>
<feature type="transmembrane region" description="Helical" evidence="1">
    <location>
        <begin position="12"/>
        <end position="35"/>
    </location>
</feature>
<keyword evidence="1" id="KW-0812">Transmembrane</keyword>
<evidence type="ECO:0000313" key="3">
    <source>
        <dbReference type="Proteomes" id="UP000468388"/>
    </source>
</evidence>
<protein>
    <submittedName>
        <fullName evidence="2">DUF748 domain-containing protein</fullName>
    </submittedName>
</protein>
<accession>A0A6N8JB74</accession>
<name>A0A6N8JB74_9BACT</name>
<dbReference type="OrthoDB" id="610933at2"/>
<keyword evidence="3" id="KW-1185">Reference proteome</keyword>
<evidence type="ECO:0000256" key="1">
    <source>
        <dbReference type="SAM" id="Phobius"/>
    </source>
</evidence>
<keyword evidence="1" id="KW-1133">Transmembrane helix</keyword>